<dbReference type="Pfam" id="PF13180">
    <property type="entry name" value="PDZ_2"/>
    <property type="match status" value="1"/>
</dbReference>
<dbReference type="PANTHER" id="PTHR22939:SF130">
    <property type="entry name" value="PERIPLASMIC SERINE ENDOPROTEASE DEGP-LIKE-RELATED"/>
    <property type="match status" value="1"/>
</dbReference>
<proteinExistence type="inferred from homology"/>
<dbReference type="Gene3D" id="2.30.42.10">
    <property type="match status" value="2"/>
</dbReference>
<dbReference type="EMBL" id="SZUV01000001">
    <property type="protein sequence ID" value="TQN51713.1"/>
    <property type="molecule type" value="Genomic_DNA"/>
</dbReference>
<accession>A0A543Q5W3</accession>
<feature type="chain" id="PRO_5038708541" description="Probable periplasmic serine endoprotease DegP-like" evidence="16">
    <location>
        <begin position="35"/>
        <end position="501"/>
    </location>
</feature>
<evidence type="ECO:0000256" key="15">
    <source>
        <dbReference type="PIRSR" id="PIRSR611782-2"/>
    </source>
</evidence>
<dbReference type="SUPFAM" id="SSF50156">
    <property type="entry name" value="PDZ domain-like"/>
    <property type="match status" value="2"/>
</dbReference>
<feature type="active site" description="Charge relay system" evidence="14">
    <location>
        <position position="247"/>
    </location>
</feature>
<evidence type="ECO:0000256" key="13">
    <source>
        <dbReference type="ARBA" id="ARBA00032850"/>
    </source>
</evidence>
<feature type="active site" description="Charge relay system" evidence="14">
    <location>
        <position position="173"/>
    </location>
</feature>
<dbReference type="InterPro" id="IPR001478">
    <property type="entry name" value="PDZ"/>
</dbReference>
<feature type="signal peptide" evidence="16">
    <location>
        <begin position="1"/>
        <end position="34"/>
    </location>
</feature>
<gene>
    <name evidence="18" type="ORF">DLNHIDIE_01590</name>
</gene>
<evidence type="ECO:0000256" key="3">
    <source>
        <dbReference type="ARBA" id="ARBA00010541"/>
    </source>
</evidence>
<feature type="active site" description="Charge relay system" evidence="14">
    <location>
        <position position="143"/>
    </location>
</feature>
<dbReference type="InterPro" id="IPR009003">
    <property type="entry name" value="Peptidase_S1_PA"/>
</dbReference>
<dbReference type="PANTHER" id="PTHR22939">
    <property type="entry name" value="SERINE PROTEASE FAMILY S1C HTRA-RELATED"/>
    <property type="match status" value="1"/>
</dbReference>
<keyword evidence="7 16" id="KW-0732">Signal</keyword>
<dbReference type="SMART" id="SM00228">
    <property type="entry name" value="PDZ"/>
    <property type="match status" value="2"/>
</dbReference>
<evidence type="ECO:0000256" key="6">
    <source>
        <dbReference type="ARBA" id="ARBA00022670"/>
    </source>
</evidence>
<dbReference type="InterPro" id="IPR011782">
    <property type="entry name" value="Pept_S1C_Do"/>
</dbReference>
<dbReference type="GO" id="GO:0006508">
    <property type="term" value="P:proteolysis"/>
    <property type="evidence" value="ECO:0007669"/>
    <property type="project" value="UniProtKB-KW"/>
</dbReference>
<feature type="binding site" evidence="15">
    <location>
        <begin position="245"/>
        <end position="247"/>
    </location>
    <ligand>
        <name>substrate</name>
    </ligand>
</feature>
<dbReference type="InterPro" id="IPR036034">
    <property type="entry name" value="PDZ_sf"/>
</dbReference>
<dbReference type="CDD" id="cd10839">
    <property type="entry name" value="cpPDZ1_DegP-like"/>
    <property type="match status" value="1"/>
</dbReference>
<keyword evidence="8" id="KW-0677">Repeat</keyword>
<evidence type="ECO:0000256" key="11">
    <source>
        <dbReference type="ARBA" id="ARBA00022825"/>
    </source>
</evidence>
<dbReference type="RefSeq" id="WP_142087815.1">
    <property type="nucleotide sequence ID" value="NZ_SZUV01000001.1"/>
</dbReference>
<evidence type="ECO:0000256" key="2">
    <source>
        <dbReference type="ARBA" id="ARBA00004418"/>
    </source>
</evidence>
<dbReference type="Proteomes" id="UP000315403">
    <property type="component" value="Unassembled WGS sequence"/>
</dbReference>
<dbReference type="Pfam" id="PF13365">
    <property type="entry name" value="Trypsin_2"/>
    <property type="match status" value="1"/>
</dbReference>
<evidence type="ECO:0000256" key="8">
    <source>
        <dbReference type="ARBA" id="ARBA00022737"/>
    </source>
</evidence>
<dbReference type="PRINTS" id="PR00834">
    <property type="entry name" value="PROTEASES2C"/>
</dbReference>
<dbReference type="AlphaFoldDB" id="A0A543Q5W3"/>
<keyword evidence="12" id="KW-0346">Stress response</keyword>
<dbReference type="Gene3D" id="2.40.10.120">
    <property type="match status" value="1"/>
</dbReference>
<comment type="caution">
    <text evidence="18">The sequence shown here is derived from an EMBL/GenBank/DDBJ whole genome shotgun (WGS) entry which is preliminary data.</text>
</comment>
<evidence type="ECO:0000256" key="5">
    <source>
        <dbReference type="ARBA" id="ARBA00013958"/>
    </source>
</evidence>
<evidence type="ECO:0000256" key="4">
    <source>
        <dbReference type="ARBA" id="ARBA00013035"/>
    </source>
</evidence>
<feature type="binding site" evidence="15">
    <location>
        <position position="173"/>
    </location>
    <ligand>
        <name>substrate</name>
    </ligand>
</feature>
<keyword evidence="9" id="KW-0574">Periplasm</keyword>
<dbReference type="GO" id="GO:0042597">
    <property type="term" value="C:periplasmic space"/>
    <property type="evidence" value="ECO:0007669"/>
    <property type="project" value="UniProtKB-SubCell"/>
</dbReference>
<dbReference type="NCBIfam" id="TIGR02037">
    <property type="entry name" value="degP_htrA_DO"/>
    <property type="match status" value="1"/>
</dbReference>
<evidence type="ECO:0000259" key="17">
    <source>
        <dbReference type="PROSITE" id="PS50106"/>
    </source>
</evidence>
<evidence type="ECO:0000256" key="16">
    <source>
        <dbReference type="SAM" id="SignalP"/>
    </source>
</evidence>
<dbReference type="PROSITE" id="PS50106">
    <property type="entry name" value="PDZ"/>
    <property type="match status" value="1"/>
</dbReference>
<evidence type="ECO:0000256" key="12">
    <source>
        <dbReference type="ARBA" id="ARBA00023016"/>
    </source>
</evidence>
<keyword evidence="11" id="KW-0720">Serine protease</keyword>
<evidence type="ECO:0000256" key="1">
    <source>
        <dbReference type="ARBA" id="ARBA00001772"/>
    </source>
</evidence>
<keyword evidence="6 18" id="KW-0645">Protease</keyword>
<sequence>MPLRSFSFQPRQILVAVIAATAGFGLGAAGWAFAADSQTSSPATMAKPAPATTDTMPQKLVDLPDFTPIVNKYGNAIVKIDDSDTKIVRGGAGNATDPFPRNSPFYQFFQGFSGANPPQKEKMEALGSGFIISHNGYIVTAGHVVRGMHHIIVTLTNHHAYPAKVVGLSVRYDTALLKINAHNLPTVELGNSRNLKVGQWLLAIGMPFGFYNTVTQGVVSALNRPLPHDDEYIPFIQSDVPINPGNSGGPIFNMEGQVVGINDQIYTNDGGYMGLSFSIPINTAMRAVHAFEEHKKLRFGWLGVDVQEVNPQMAKALHLKEPVGALVASVSPHEAAARAGLKPGDVIVTYNHEAVYSVGQLPPLVGDTPPGTTVPMGILHNGKPETLQVTIGTMPAKMRHVEAEKTADIRRLGLRVTTLGQAAQKRLGIHHGVEIESIYPGPAAQMGLTDGMVIQQIDQQEVNSPEQLQQIVRKLPAHMPIPLLVRQGHQSLYVVITLPAH</sequence>
<comment type="subcellular location">
    <subcellularLocation>
        <location evidence="2">Periplasm</location>
    </subcellularLocation>
</comment>
<evidence type="ECO:0000313" key="19">
    <source>
        <dbReference type="Proteomes" id="UP000315403"/>
    </source>
</evidence>
<evidence type="ECO:0000313" key="18">
    <source>
        <dbReference type="EMBL" id="TQN51713.1"/>
    </source>
</evidence>
<keyword evidence="10 18" id="KW-0378">Hydrolase</keyword>
<evidence type="ECO:0000256" key="9">
    <source>
        <dbReference type="ARBA" id="ARBA00022764"/>
    </source>
</evidence>
<organism evidence="18 19">
    <name type="scientific">Acidithiobacillus thiooxidans ATCC 19377</name>
    <dbReference type="NCBI Taxonomy" id="637390"/>
    <lineage>
        <taxon>Bacteria</taxon>
        <taxon>Pseudomonadati</taxon>
        <taxon>Pseudomonadota</taxon>
        <taxon>Acidithiobacillia</taxon>
        <taxon>Acidithiobacillales</taxon>
        <taxon>Acidithiobacillaceae</taxon>
        <taxon>Acidithiobacillus</taxon>
    </lineage>
</organism>
<feature type="domain" description="PDZ" evidence="17">
    <location>
        <begin position="300"/>
        <end position="355"/>
    </location>
</feature>
<dbReference type="SUPFAM" id="SSF50494">
    <property type="entry name" value="Trypsin-like serine proteases"/>
    <property type="match status" value="1"/>
</dbReference>
<feature type="binding site" evidence="15">
    <location>
        <position position="143"/>
    </location>
    <ligand>
        <name>substrate</name>
    </ligand>
</feature>
<protein>
    <recommendedName>
        <fullName evidence="5">Probable periplasmic serine endoprotease DegP-like</fullName>
        <ecNumber evidence="4">3.4.21.107</ecNumber>
    </recommendedName>
    <alternativeName>
        <fullName evidence="13">Protease Do</fullName>
    </alternativeName>
</protein>
<evidence type="ECO:0000256" key="7">
    <source>
        <dbReference type="ARBA" id="ARBA00022729"/>
    </source>
</evidence>
<dbReference type="EC" id="3.4.21.107" evidence="4"/>
<dbReference type="GO" id="GO:0004252">
    <property type="term" value="F:serine-type endopeptidase activity"/>
    <property type="evidence" value="ECO:0007669"/>
    <property type="project" value="InterPro"/>
</dbReference>
<comment type="catalytic activity">
    <reaction evidence="1">
        <text>Acts on substrates that are at least partially unfolded. The cleavage site P1 residue is normally between a pair of hydrophobic residues, such as Val-|-Val.</text>
        <dbReference type="EC" id="3.4.21.107"/>
    </reaction>
</comment>
<evidence type="ECO:0000256" key="14">
    <source>
        <dbReference type="PIRSR" id="PIRSR611782-1"/>
    </source>
</evidence>
<name>A0A543Q5W3_ACITH</name>
<evidence type="ECO:0000256" key="10">
    <source>
        <dbReference type="ARBA" id="ARBA00022801"/>
    </source>
</evidence>
<comment type="similarity">
    <text evidence="3">Belongs to the peptidase S1C family.</text>
</comment>
<reference evidence="18 19" key="1">
    <citation type="submission" date="2019-03" db="EMBL/GenBank/DDBJ databases">
        <title>New insights into Acidothiobacillus thiooxidans sulfur metabolism through coupled gene expression, solution geochemistry, microscopy and spectroscopy analyses.</title>
        <authorList>
            <person name="Camacho D."/>
            <person name="Frazao R."/>
            <person name="Fouillen A."/>
            <person name="Nanci A."/>
            <person name="Lang B.F."/>
            <person name="Apte S.C."/>
            <person name="Baron C."/>
            <person name="Warren L.A."/>
        </authorList>
    </citation>
    <scope>NUCLEOTIDE SEQUENCE [LARGE SCALE GENOMIC DNA]</scope>
    <source>
        <strain evidence="18 19">ATCC 19377</strain>
    </source>
</reference>
<dbReference type="InterPro" id="IPR001940">
    <property type="entry name" value="Peptidase_S1C"/>
</dbReference>